<evidence type="ECO:0008006" key="3">
    <source>
        <dbReference type="Google" id="ProtNLM"/>
    </source>
</evidence>
<dbReference type="Proteomes" id="UP001447842">
    <property type="component" value="Chromosome"/>
</dbReference>
<keyword evidence="2" id="KW-1185">Reference proteome</keyword>
<dbReference type="RefSeq" id="WP_345972800.1">
    <property type="nucleotide sequence ID" value="NZ_CP147920.1"/>
</dbReference>
<evidence type="ECO:0000313" key="1">
    <source>
        <dbReference type="EMBL" id="XAU15240.1"/>
    </source>
</evidence>
<dbReference type="EMBL" id="CP147920">
    <property type="protein sequence ID" value="XAU15240.1"/>
    <property type="molecule type" value="Genomic_DNA"/>
</dbReference>
<evidence type="ECO:0000313" key="2">
    <source>
        <dbReference type="Proteomes" id="UP001447842"/>
    </source>
</evidence>
<accession>A0ABZ3H9Q3</accession>
<protein>
    <recommendedName>
        <fullName evidence="3">DNA-directed DNA polymerase family A palm domain-containing protein</fullName>
    </recommendedName>
</protein>
<gene>
    <name evidence="1" type="ORF">WCY31_00730</name>
</gene>
<reference evidence="1 2" key="1">
    <citation type="submission" date="2024-03" db="EMBL/GenBank/DDBJ databases">
        <title>Sulfurimonas sp. HSL3-1.</title>
        <authorList>
            <person name="Wang S."/>
        </authorList>
    </citation>
    <scope>NUCLEOTIDE SEQUENCE [LARGE SCALE GENOMIC DNA]</scope>
    <source>
        <strain evidence="1 2">HSL3-1</strain>
    </source>
</reference>
<organism evidence="1 2">
    <name type="scientific">Sulfurimonas diazotrophicus</name>
    <dbReference type="NCBI Taxonomy" id="3131939"/>
    <lineage>
        <taxon>Bacteria</taxon>
        <taxon>Pseudomonadati</taxon>
        <taxon>Campylobacterota</taxon>
        <taxon>Epsilonproteobacteria</taxon>
        <taxon>Campylobacterales</taxon>
        <taxon>Sulfurimonadaceae</taxon>
        <taxon>Sulfurimonas</taxon>
    </lineage>
</organism>
<name>A0ABZ3H9Q3_9BACT</name>
<proteinExistence type="predicted"/>
<sequence length="442" mass="51765">MRNPTEGRVPETNDEDYKIGKKYLSELPLTFEELFEEGENPYDKKRFFKLLLWAESDEIEMLVEDLLDEYQADYKPIRYHSTLPLYRDILKVILCNALAYKGMDIIVSLRSPTYSIDKRYNPSHMSYRITLNLLEFLDHQGYINLYRGDRGSTGTQRRSMFNANSSLLNMLDTYGVKYNMLTTHSASETVELKKADKLTGYFDEDITLWRREMLNRYNVLLNVSRRHIAILGESSREPILMRCRFHDNFGRGGRVYGGLWQNTKKADRKTITLYDQETVEVDIQNCSLSMAMHLEGFEIEGDLYAIRDYPRELVKIAVQVMFNLTAASDKDGINKAANSLVKETGEDKEYLKQMVRDIHVHYQCISSWFFTGQGLRLQFYDSQVCFRVIEEFVKAERVVLTIHDSFIVAREDQGLLMEVMLESYRYYLGKEPVLRVEEGYLL</sequence>